<dbReference type="PROSITE" id="PS51257">
    <property type="entry name" value="PROKAR_LIPOPROTEIN"/>
    <property type="match status" value="1"/>
</dbReference>
<accession>A0A0M2ZJ54</accession>
<keyword evidence="1" id="KW-1133">Transmembrane helix</keyword>
<sequence>MTASVRAAVLLVLAVAAALGCVLSWLAASSTVVVAPVLEGEPSTTSVVYDAPLLGLSLVLATAAGVLAVLGLARLR</sequence>
<reference evidence="2 3" key="1">
    <citation type="submission" date="2017-02" db="EMBL/GenBank/DDBJ databases">
        <title>The new phylogeny of genus Mycobacterium.</title>
        <authorList>
            <person name="Tortoli E."/>
            <person name="Trovato A."/>
            <person name="Cirillo D.M."/>
        </authorList>
    </citation>
    <scope>NUCLEOTIDE SEQUENCE [LARGE SCALE GENOMIC DNA]</scope>
    <source>
        <strain evidence="2 3">FI-09383</strain>
    </source>
</reference>
<evidence type="ECO:0000256" key="1">
    <source>
        <dbReference type="SAM" id="Phobius"/>
    </source>
</evidence>
<evidence type="ECO:0000313" key="3">
    <source>
        <dbReference type="Proteomes" id="UP000192772"/>
    </source>
</evidence>
<dbReference type="RefSeq" id="WP_046752451.1">
    <property type="nucleotide sequence ID" value="NZ_JBCGVB010000011.1"/>
</dbReference>
<evidence type="ECO:0000313" key="2">
    <source>
        <dbReference type="EMBL" id="ORA66255.1"/>
    </source>
</evidence>
<keyword evidence="1" id="KW-0812">Transmembrane</keyword>
<dbReference type="Proteomes" id="UP000192772">
    <property type="component" value="Unassembled WGS sequence"/>
</dbReference>
<dbReference type="EMBL" id="MVHP01000010">
    <property type="protein sequence ID" value="ORA66255.1"/>
    <property type="molecule type" value="Genomic_DNA"/>
</dbReference>
<name>A0A0M2ZJ54_9MYCO</name>
<gene>
    <name evidence="2" type="ORF">BST23_11135</name>
</gene>
<evidence type="ECO:0008006" key="4">
    <source>
        <dbReference type="Google" id="ProtNLM"/>
    </source>
</evidence>
<dbReference type="AlphaFoldDB" id="A0A0M2ZJ54"/>
<feature type="transmembrane region" description="Helical" evidence="1">
    <location>
        <begin position="53"/>
        <end position="73"/>
    </location>
</feature>
<comment type="caution">
    <text evidence="2">The sequence shown here is derived from an EMBL/GenBank/DDBJ whole genome shotgun (WGS) entry which is preliminary data.</text>
</comment>
<accession>A0A1A0Q8D4</accession>
<proteinExistence type="predicted"/>
<protein>
    <recommendedName>
        <fullName evidence="4">Transmembrane protein</fullName>
    </recommendedName>
</protein>
<dbReference type="STRING" id="81858.BST23_11135"/>
<organism evidence="2 3">
    <name type="scientific">Mycolicibacterium elephantis</name>
    <dbReference type="NCBI Taxonomy" id="81858"/>
    <lineage>
        <taxon>Bacteria</taxon>
        <taxon>Bacillati</taxon>
        <taxon>Actinomycetota</taxon>
        <taxon>Actinomycetes</taxon>
        <taxon>Mycobacteriales</taxon>
        <taxon>Mycobacteriaceae</taxon>
        <taxon>Mycolicibacterium</taxon>
    </lineage>
</organism>
<keyword evidence="1" id="KW-0472">Membrane</keyword>